<dbReference type="Pfam" id="PF14090">
    <property type="entry name" value="HTH_39"/>
    <property type="match status" value="1"/>
</dbReference>
<dbReference type="InterPro" id="IPR055245">
    <property type="entry name" value="HTH_proteobacteria"/>
</dbReference>
<evidence type="ECO:0000313" key="4">
    <source>
        <dbReference type="Proteomes" id="UP000584867"/>
    </source>
</evidence>
<organism evidence="3 4">
    <name type="scientific">Granulicella mallensis</name>
    <dbReference type="NCBI Taxonomy" id="940614"/>
    <lineage>
        <taxon>Bacteria</taxon>
        <taxon>Pseudomonadati</taxon>
        <taxon>Acidobacteriota</taxon>
        <taxon>Terriglobia</taxon>
        <taxon>Terriglobales</taxon>
        <taxon>Acidobacteriaceae</taxon>
        <taxon>Granulicella</taxon>
    </lineage>
</organism>
<feature type="compositionally biased region" description="Polar residues" evidence="1">
    <location>
        <begin position="8"/>
        <end position="27"/>
    </location>
</feature>
<reference evidence="3 4" key="1">
    <citation type="submission" date="2020-08" db="EMBL/GenBank/DDBJ databases">
        <title>Genomic Encyclopedia of Type Strains, Phase IV (KMG-V): Genome sequencing to study the core and pangenomes of soil and plant-associated prokaryotes.</title>
        <authorList>
            <person name="Whitman W."/>
        </authorList>
    </citation>
    <scope>NUCLEOTIDE SEQUENCE [LARGE SCALE GENOMIC DNA]</scope>
    <source>
        <strain evidence="3 4">X5P3</strain>
    </source>
</reference>
<gene>
    <name evidence="3" type="ORF">HDF15_004472</name>
</gene>
<comment type="caution">
    <text evidence="3">The sequence shown here is derived from an EMBL/GenBank/DDBJ whole genome shotgun (WGS) entry which is preliminary data.</text>
</comment>
<dbReference type="EMBL" id="JACHIO010000023">
    <property type="protein sequence ID" value="MBB5066100.1"/>
    <property type="molecule type" value="Genomic_DNA"/>
</dbReference>
<sequence length="102" mass="11499">MSRLWRNHPTSPNQHCRSNSSLPGQVSQPTQADILLAMLRGARSQGSAVELPAIMRAGIAQHGARLFELRERGFVIVNQMERDDGIIRSRYRLTFDPESEGR</sequence>
<evidence type="ECO:0000256" key="1">
    <source>
        <dbReference type="SAM" id="MobiDB-lite"/>
    </source>
</evidence>
<feature type="region of interest" description="Disordered" evidence="1">
    <location>
        <begin position="1"/>
        <end position="27"/>
    </location>
</feature>
<feature type="domain" description="Winged helix-turn-helix" evidence="2">
    <location>
        <begin position="30"/>
        <end position="84"/>
    </location>
</feature>
<evidence type="ECO:0000313" key="3">
    <source>
        <dbReference type="EMBL" id="MBB5066100.1"/>
    </source>
</evidence>
<evidence type="ECO:0000259" key="2">
    <source>
        <dbReference type="Pfam" id="PF14090"/>
    </source>
</evidence>
<name>A0A7W7ZU23_9BACT</name>
<dbReference type="RefSeq" id="WP_184259360.1">
    <property type="nucleotide sequence ID" value="NZ_JACHIO010000023.1"/>
</dbReference>
<proteinExistence type="predicted"/>
<protein>
    <recommendedName>
        <fullName evidence="2">Winged helix-turn-helix domain-containing protein</fullName>
    </recommendedName>
</protein>
<dbReference type="Proteomes" id="UP000584867">
    <property type="component" value="Unassembled WGS sequence"/>
</dbReference>
<accession>A0A7W7ZU23</accession>
<dbReference type="AlphaFoldDB" id="A0A7W7ZU23"/>